<proteinExistence type="predicted"/>
<feature type="compositionally biased region" description="Basic residues" evidence="1">
    <location>
        <begin position="64"/>
        <end position="77"/>
    </location>
</feature>
<evidence type="ECO:0000313" key="3">
    <source>
        <dbReference type="Proteomes" id="UP001500266"/>
    </source>
</evidence>
<feature type="compositionally biased region" description="Low complexity" evidence="1">
    <location>
        <begin position="27"/>
        <end position="38"/>
    </location>
</feature>
<comment type="caution">
    <text evidence="2">The sequence shown here is derived from an EMBL/GenBank/DDBJ whole genome shotgun (WGS) entry which is preliminary data.</text>
</comment>
<evidence type="ECO:0000313" key="2">
    <source>
        <dbReference type="EMBL" id="GAA4152844.1"/>
    </source>
</evidence>
<dbReference type="Proteomes" id="UP001500266">
    <property type="component" value="Unassembled WGS sequence"/>
</dbReference>
<feature type="compositionally biased region" description="Polar residues" evidence="1">
    <location>
        <begin position="101"/>
        <end position="113"/>
    </location>
</feature>
<name>A0ABP7ZBV6_9ACTN</name>
<organism evidence="2 3">
    <name type="scientific">Actinomadura keratinilytica</name>
    <dbReference type="NCBI Taxonomy" id="547461"/>
    <lineage>
        <taxon>Bacteria</taxon>
        <taxon>Bacillati</taxon>
        <taxon>Actinomycetota</taxon>
        <taxon>Actinomycetes</taxon>
        <taxon>Streptosporangiales</taxon>
        <taxon>Thermomonosporaceae</taxon>
        <taxon>Actinomadura</taxon>
    </lineage>
</organism>
<feature type="compositionally biased region" description="Basic residues" evidence="1">
    <location>
        <begin position="1"/>
        <end position="13"/>
    </location>
</feature>
<dbReference type="EMBL" id="BAABDO010000106">
    <property type="protein sequence ID" value="GAA4152844.1"/>
    <property type="molecule type" value="Genomic_DNA"/>
</dbReference>
<protein>
    <submittedName>
        <fullName evidence="2">Uncharacterized protein</fullName>
    </submittedName>
</protein>
<sequence length="113" mass="11731">MITNQRGRRRARRPPFPPPSLPPLASPGPSGTSGPGSSISNVIALDTLIETAGGAPAFRIGGPGRRRPSAARRRPPVPRRPAAGQRLSEPTALIAARPASSRATGTRNGEQDT</sequence>
<gene>
    <name evidence="2" type="ORF">GCM10022416_51420</name>
</gene>
<accession>A0ABP7ZBV6</accession>
<feature type="compositionally biased region" description="Pro residues" evidence="1">
    <location>
        <begin position="14"/>
        <end position="26"/>
    </location>
</feature>
<evidence type="ECO:0000256" key="1">
    <source>
        <dbReference type="SAM" id="MobiDB-lite"/>
    </source>
</evidence>
<feature type="region of interest" description="Disordered" evidence="1">
    <location>
        <begin position="53"/>
        <end position="113"/>
    </location>
</feature>
<reference evidence="3" key="1">
    <citation type="journal article" date="2019" name="Int. J. Syst. Evol. Microbiol.">
        <title>The Global Catalogue of Microorganisms (GCM) 10K type strain sequencing project: providing services to taxonomists for standard genome sequencing and annotation.</title>
        <authorList>
            <consortium name="The Broad Institute Genomics Platform"/>
            <consortium name="The Broad Institute Genome Sequencing Center for Infectious Disease"/>
            <person name="Wu L."/>
            <person name="Ma J."/>
        </authorList>
    </citation>
    <scope>NUCLEOTIDE SEQUENCE [LARGE SCALE GENOMIC DNA]</scope>
    <source>
        <strain evidence="3">JCM 17316</strain>
    </source>
</reference>
<feature type="region of interest" description="Disordered" evidence="1">
    <location>
        <begin position="1"/>
        <end position="39"/>
    </location>
</feature>
<keyword evidence="3" id="KW-1185">Reference proteome</keyword>